<evidence type="ECO:0000313" key="3">
    <source>
        <dbReference type="Proteomes" id="UP000607653"/>
    </source>
</evidence>
<feature type="compositionally biased region" description="Basic and acidic residues" evidence="1">
    <location>
        <begin position="149"/>
        <end position="158"/>
    </location>
</feature>
<feature type="compositionally biased region" description="Basic and acidic residues" evidence="1">
    <location>
        <begin position="63"/>
        <end position="78"/>
    </location>
</feature>
<feature type="compositionally biased region" description="Polar residues" evidence="1">
    <location>
        <begin position="164"/>
        <end position="178"/>
    </location>
</feature>
<feature type="region of interest" description="Disordered" evidence="1">
    <location>
        <begin position="349"/>
        <end position="377"/>
    </location>
</feature>
<name>A0A822Y8L2_NELNU</name>
<dbReference type="Proteomes" id="UP000607653">
    <property type="component" value="Unassembled WGS sequence"/>
</dbReference>
<dbReference type="AlphaFoldDB" id="A0A822Y8L2"/>
<gene>
    <name evidence="2" type="ORF">HUJ06_030070</name>
</gene>
<reference evidence="2 3" key="1">
    <citation type="journal article" date="2020" name="Mol. Biol. Evol.">
        <title>Distinct Expression and Methylation Patterns for Genes with Different Fates following a Single Whole-Genome Duplication in Flowering Plants.</title>
        <authorList>
            <person name="Shi T."/>
            <person name="Rahmani R.S."/>
            <person name="Gugger P.F."/>
            <person name="Wang M."/>
            <person name="Li H."/>
            <person name="Zhang Y."/>
            <person name="Li Z."/>
            <person name="Wang Q."/>
            <person name="Van de Peer Y."/>
            <person name="Marchal K."/>
            <person name="Chen J."/>
        </authorList>
    </citation>
    <scope>NUCLEOTIDE SEQUENCE [LARGE SCALE GENOMIC DNA]</scope>
    <source>
        <tissue evidence="2">Leaf</tissue>
    </source>
</reference>
<feature type="compositionally biased region" description="Polar residues" evidence="1">
    <location>
        <begin position="86"/>
        <end position="97"/>
    </location>
</feature>
<feature type="compositionally biased region" description="Low complexity" evidence="1">
    <location>
        <begin position="103"/>
        <end position="124"/>
    </location>
</feature>
<feature type="region of interest" description="Disordered" evidence="1">
    <location>
        <begin position="63"/>
        <end position="182"/>
    </location>
</feature>
<evidence type="ECO:0000313" key="2">
    <source>
        <dbReference type="EMBL" id="DAD28602.1"/>
    </source>
</evidence>
<dbReference type="EMBL" id="DUZY01000002">
    <property type="protein sequence ID" value="DAD28602.1"/>
    <property type="molecule type" value="Genomic_DNA"/>
</dbReference>
<feature type="region of interest" description="Disordered" evidence="1">
    <location>
        <begin position="217"/>
        <end position="240"/>
    </location>
</feature>
<protein>
    <submittedName>
        <fullName evidence="2">Uncharacterized protein</fullName>
    </submittedName>
</protein>
<proteinExistence type="predicted"/>
<comment type="caution">
    <text evidence="2">The sequence shown here is derived from an EMBL/GenBank/DDBJ whole genome shotgun (WGS) entry which is preliminary data.</text>
</comment>
<evidence type="ECO:0000256" key="1">
    <source>
        <dbReference type="SAM" id="MobiDB-lite"/>
    </source>
</evidence>
<sequence>MGSQRKGWVSIAETFQEYLWRKEKSKIEGEGLNRMISKGYEAEEEIDKFSLVARLTRVPKIVTSDEKESWKKKSDINSRRGAGGPSFQSLGGKNPNSGGILRSFSNSQDNPSKSSSKISTDNSSLMQRKMGDAECLRDRAKSSGNPLRSQDEAYRGSEHAISGDNISGSVVATPSATPVQGCPLKISYRPKEIILKKTQAHNTEEYKSRVKIWSKRRKGDKRKLPGLSRPNFKKSGLTGSRFSNKAKEKKKLKEWIRVIANFDENGKKRIIRGKGKTFDNYPCLPLTSDVKQFPQISKEIDGIRGFSKPEVVAELTLEDRYELNFPVSAESERWKGLEETVRKRYDRVETELENEGEDTAKEKSGAEELPEEQGENLVQDKLPFKEVMVGRMGIDLGRGSNFQEEEQTFEMTNKKPRNGRNHNIVHVTEIFSRLKLGLAGARLTKKIQMGVQEERSKRQWDILYSS</sequence>
<keyword evidence="3" id="KW-1185">Reference proteome</keyword>
<accession>A0A822Y8L2</accession>
<organism evidence="2 3">
    <name type="scientific">Nelumbo nucifera</name>
    <name type="common">Sacred lotus</name>
    <dbReference type="NCBI Taxonomy" id="4432"/>
    <lineage>
        <taxon>Eukaryota</taxon>
        <taxon>Viridiplantae</taxon>
        <taxon>Streptophyta</taxon>
        <taxon>Embryophyta</taxon>
        <taxon>Tracheophyta</taxon>
        <taxon>Spermatophyta</taxon>
        <taxon>Magnoliopsida</taxon>
        <taxon>Proteales</taxon>
        <taxon>Nelumbonaceae</taxon>
        <taxon>Nelumbo</taxon>
    </lineage>
</organism>
<feature type="compositionally biased region" description="Basic and acidic residues" evidence="1">
    <location>
        <begin position="129"/>
        <end position="141"/>
    </location>
</feature>